<evidence type="ECO:0000256" key="1">
    <source>
        <dbReference type="ARBA" id="ARBA00000707"/>
    </source>
</evidence>
<dbReference type="GO" id="GO:0016579">
    <property type="term" value="P:protein deubiquitination"/>
    <property type="evidence" value="ECO:0007669"/>
    <property type="project" value="TreeGrafter"/>
</dbReference>
<sequence length="242" mass="28090">MNWFRSRASASWRENGSAHVDVASSSSETSARENTEDDLMIAQVLSEELSKGGDPAIGKRLSHLSSIPHIPRVNTSIPTYTDAESDHRRLLERLYEYGLQERLMSGDGNCQFRAISDQLYQTPEKHKSIRKHVVYQLKACKGWYQEYVPMKYSDYLKKMRRQGEWGDHVTLQAAADCFGMKICLVTSFKDTRYIEILPKTRQQNADIFLSFWSEVHYNSLYQAPDTATFQPIPKRKKKHWLF</sequence>
<keyword evidence="4" id="KW-0833">Ubl conjugation pathway</keyword>
<dbReference type="PANTHER" id="PTHR12419:SF111">
    <property type="entry name" value="OVARIAN TUMOR DOMAIN-CONTAINING DEUBIQUITINATING ENZYME 9"/>
    <property type="match status" value="1"/>
</dbReference>
<dbReference type="EMBL" id="CM035421">
    <property type="protein sequence ID" value="KAH7387946.1"/>
    <property type="molecule type" value="Genomic_DNA"/>
</dbReference>
<dbReference type="InterPro" id="IPR050704">
    <property type="entry name" value="Peptidase_C85-like"/>
</dbReference>
<dbReference type="InterPro" id="IPR003323">
    <property type="entry name" value="OTU_dom"/>
</dbReference>
<evidence type="ECO:0000313" key="9">
    <source>
        <dbReference type="Proteomes" id="UP000825935"/>
    </source>
</evidence>
<feature type="region of interest" description="Disordered" evidence="6">
    <location>
        <begin position="15"/>
        <end position="35"/>
    </location>
</feature>
<comment type="caution">
    <text evidence="8">The sequence shown here is derived from an EMBL/GenBank/DDBJ whole genome shotgun (WGS) entry which is preliminary data.</text>
</comment>
<evidence type="ECO:0000259" key="7">
    <source>
        <dbReference type="PROSITE" id="PS50802"/>
    </source>
</evidence>
<dbReference type="FunFam" id="3.90.70.80:FF:000001">
    <property type="entry name" value="OTU domain-containing protein"/>
    <property type="match status" value="1"/>
</dbReference>
<dbReference type="EMBL" id="CM035421">
    <property type="protein sequence ID" value="KAH7387947.1"/>
    <property type="molecule type" value="Genomic_DNA"/>
</dbReference>
<evidence type="ECO:0000256" key="4">
    <source>
        <dbReference type="ARBA" id="ARBA00022786"/>
    </source>
</evidence>
<dbReference type="Proteomes" id="UP000825935">
    <property type="component" value="Chromosome 16"/>
</dbReference>
<dbReference type="Gene3D" id="3.90.70.80">
    <property type="match status" value="1"/>
</dbReference>
<dbReference type="PROSITE" id="PS50802">
    <property type="entry name" value="OTU"/>
    <property type="match status" value="1"/>
</dbReference>
<organism evidence="8 9">
    <name type="scientific">Ceratopteris richardii</name>
    <name type="common">Triangle waterfern</name>
    <dbReference type="NCBI Taxonomy" id="49495"/>
    <lineage>
        <taxon>Eukaryota</taxon>
        <taxon>Viridiplantae</taxon>
        <taxon>Streptophyta</taxon>
        <taxon>Embryophyta</taxon>
        <taxon>Tracheophyta</taxon>
        <taxon>Polypodiopsida</taxon>
        <taxon>Polypodiidae</taxon>
        <taxon>Polypodiales</taxon>
        <taxon>Pteridineae</taxon>
        <taxon>Pteridaceae</taxon>
        <taxon>Parkerioideae</taxon>
        <taxon>Ceratopteris</taxon>
    </lineage>
</organism>
<dbReference type="EMBL" id="CM035421">
    <property type="protein sequence ID" value="KAH7387948.1"/>
    <property type="molecule type" value="Genomic_DNA"/>
</dbReference>
<accession>A0A8T2T2C1</accession>
<evidence type="ECO:0000313" key="8">
    <source>
        <dbReference type="EMBL" id="KAH7387946.1"/>
    </source>
</evidence>
<dbReference type="Pfam" id="PF02338">
    <property type="entry name" value="OTU"/>
    <property type="match status" value="1"/>
</dbReference>
<evidence type="ECO:0000256" key="2">
    <source>
        <dbReference type="ARBA" id="ARBA00010407"/>
    </source>
</evidence>
<evidence type="ECO:0000256" key="5">
    <source>
        <dbReference type="ARBA" id="ARBA00022801"/>
    </source>
</evidence>
<dbReference type="GO" id="GO:0004843">
    <property type="term" value="F:cysteine-type deubiquitinase activity"/>
    <property type="evidence" value="ECO:0007669"/>
    <property type="project" value="UniProtKB-EC"/>
</dbReference>
<keyword evidence="5" id="KW-0378">Hydrolase</keyword>
<comment type="catalytic activity">
    <reaction evidence="1">
        <text>Thiol-dependent hydrolysis of ester, thioester, amide, peptide and isopeptide bonds formed by the C-terminal Gly of ubiquitin (a 76-residue protein attached to proteins as an intracellular targeting signal).</text>
        <dbReference type="EC" id="3.4.19.12"/>
    </reaction>
</comment>
<dbReference type="CDD" id="cd22751">
    <property type="entry name" value="OTU_plant_OTU9-like"/>
    <property type="match status" value="1"/>
</dbReference>
<dbReference type="AlphaFoldDB" id="A0A8T2T2C1"/>
<reference evidence="8" key="1">
    <citation type="submission" date="2021-08" db="EMBL/GenBank/DDBJ databases">
        <title>WGS assembly of Ceratopteris richardii.</title>
        <authorList>
            <person name="Marchant D.B."/>
            <person name="Chen G."/>
            <person name="Jenkins J."/>
            <person name="Shu S."/>
            <person name="Leebens-Mack J."/>
            <person name="Grimwood J."/>
            <person name="Schmutz J."/>
            <person name="Soltis P."/>
            <person name="Soltis D."/>
            <person name="Chen Z.-H."/>
        </authorList>
    </citation>
    <scope>NUCLEOTIDE SEQUENCE</scope>
    <source>
        <strain evidence="8">Whitten #5841</strain>
        <tissue evidence="8">Leaf</tissue>
    </source>
</reference>
<dbReference type="OrthoDB" id="415023at2759"/>
<evidence type="ECO:0000256" key="6">
    <source>
        <dbReference type="SAM" id="MobiDB-lite"/>
    </source>
</evidence>
<evidence type="ECO:0000256" key="3">
    <source>
        <dbReference type="ARBA" id="ARBA00012759"/>
    </source>
</evidence>
<gene>
    <name evidence="8" type="ORF">KP509_16G050100</name>
</gene>
<protein>
    <recommendedName>
        <fullName evidence="3">ubiquitinyl hydrolase 1</fullName>
        <ecNumber evidence="3">3.4.19.12</ecNumber>
    </recommendedName>
</protein>
<dbReference type="SUPFAM" id="SSF54001">
    <property type="entry name" value="Cysteine proteinases"/>
    <property type="match status" value="1"/>
</dbReference>
<dbReference type="PANTHER" id="PTHR12419">
    <property type="entry name" value="OTU DOMAIN CONTAINING PROTEIN"/>
    <property type="match status" value="1"/>
</dbReference>
<dbReference type="OMA" id="YNSPEYH"/>
<keyword evidence="9" id="KW-1185">Reference proteome</keyword>
<comment type="similarity">
    <text evidence="2">Belongs to the peptidase C85 family.</text>
</comment>
<dbReference type="EC" id="3.4.19.12" evidence="3"/>
<name>A0A8T2T2C1_CERRI</name>
<proteinExistence type="inferred from homology"/>
<dbReference type="InterPro" id="IPR038765">
    <property type="entry name" value="Papain-like_cys_pep_sf"/>
</dbReference>
<feature type="domain" description="OTU" evidence="7">
    <location>
        <begin position="99"/>
        <end position="223"/>
    </location>
</feature>